<dbReference type="Gene3D" id="1.10.150.20">
    <property type="entry name" value="5' to 3' exonuclease, C-terminal subdomain"/>
    <property type="match status" value="1"/>
</dbReference>
<keyword evidence="10 13" id="KW-0238">DNA-binding</keyword>
<feature type="compositionally biased region" description="Basic and acidic residues" evidence="14">
    <location>
        <begin position="859"/>
        <end position="871"/>
    </location>
</feature>
<dbReference type="InterPro" id="IPR036420">
    <property type="entry name" value="BRCT_dom_sf"/>
</dbReference>
<keyword evidence="7" id="KW-0479">Metal-binding</keyword>
<evidence type="ECO:0000256" key="7">
    <source>
        <dbReference type="ARBA" id="ARBA00022723"/>
    </source>
</evidence>
<dbReference type="PROSITE" id="PS50172">
    <property type="entry name" value="BRCT"/>
    <property type="match status" value="1"/>
</dbReference>
<dbReference type="CDD" id="cd17719">
    <property type="entry name" value="BRCT_Rev1"/>
    <property type="match status" value="1"/>
</dbReference>
<dbReference type="EMBL" id="JBEFKJ010000008">
    <property type="protein sequence ID" value="KAL2044977.1"/>
    <property type="molecule type" value="Genomic_DNA"/>
</dbReference>
<feature type="compositionally biased region" description="Polar residues" evidence="14">
    <location>
        <begin position="1057"/>
        <end position="1071"/>
    </location>
</feature>
<dbReference type="InterPro" id="IPR043502">
    <property type="entry name" value="DNA/RNA_pol_sf"/>
</dbReference>
<dbReference type="InterPro" id="IPR001357">
    <property type="entry name" value="BRCT_dom"/>
</dbReference>
<proteinExistence type="inferred from homology"/>
<evidence type="ECO:0000256" key="5">
    <source>
        <dbReference type="ARBA" id="ARBA00022679"/>
    </source>
</evidence>
<evidence type="ECO:0000313" key="18">
    <source>
        <dbReference type="Proteomes" id="UP001590950"/>
    </source>
</evidence>
<evidence type="ECO:0000259" key="16">
    <source>
        <dbReference type="PROSITE" id="PS50173"/>
    </source>
</evidence>
<feature type="domain" description="BRCT" evidence="15">
    <location>
        <begin position="61"/>
        <end position="149"/>
    </location>
</feature>
<keyword evidence="8 13" id="KW-0227">DNA damage</keyword>
<keyword evidence="18" id="KW-1185">Reference proteome</keyword>
<dbReference type="InterPro" id="IPR053848">
    <property type="entry name" value="IMS_HHH_1"/>
</dbReference>
<dbReference type="Pfam" id="PF21999">
    <property type="entry name" value="IMS_HHH_1"/>
    <property type="match status" value="1"/>
</dbReference>
<dbReference type="Pfam" id="PF16589">
    <property type="entry name" value="BRCT_2"/>
    <property type="match status" value="1"/>
</dbReference>
<keyword evidence="9" id="KW-0460">Magnesium</keyword>
<dbReference type="Pfam" id="PF11799">
    <property type="entry name" value="IMS_C"/>
    <property type="match status" value="1"/>
</dbReference>
<feature type="region of interest" description="Disordered" evidence="14">
    <location>
        <begin position="340"/>
        <end position="371"/>
    </location>
</feature>
<gene>
    <name evidence="17" type="ORF">N7G274_002752</name>
</gene>
<evidence type="ECO:0000256" key="2">
    <source>
        <dbReference type="ARBA" id="ARBA00010945"/>
    </source>
</evidence>
<dbReference type="PANTHER" id="PTHR45990:SF1">
    <property type="entry name" value="DNA REPAIR PROTEIN REV1"/>
    <property type="match status" value="1"/>
</dbReference>
<evidence type="ECO:0000256" key="9">
    <source>
        <dbReference type="ARBA" id="ARBA00022842"/>
    </source>
</evidence>
<organism evidence="17 18">
    <name type="scientific">Stereocaulon virgatum</name>
    <dbReference type="NCBI Taxonomy" id="373712"/>
    <lineage>
        <taxon>Eukaryota</taxon>
        <taxon>Fungi</taxon>
        <taxon>Dikarya</taxon>
        <taxon>Ascomycota</taxon>
        <taxon>Pezizomycotina</taxon>
        <taxon>Lecanoromycetes</taxon>
        <taxon>OSLEUM clade</taxon>
        <taxon>Lecanoromycetidae</taxon>
        <taxon>Lecanorales</taxon>
        <taxon>Lecanorineae</taxon>
        <taxon>Stereocaulaceae</taxon>
        <taxon>Stereocaulon</taxon>
    </lineage>
</organism>
<dbReference type="SMART" id="SM00292">
    <property type="entry name" value="BRCT"/>
    <property type="match status" value="1"/>
</dbReference>
<evidence type="ECO:0000256" key="12">
    <source>
        <dbReference type="ARBA" id="ARBA00023242"/>
    </source>
</evidence>
<dbReference type="Gene3D" id="3.40.50.10190">
    <property type="entry name" value="BRCT domain"/>
    <property type="match status" value="1"/>
</dbReference>
<dbReference type="CDD" id="cd01701">
    <property type="entry name" value="PolY_Rev1"/>
    <property type="match status" value="1"/>
</dbReference>
<keyword evidence="12 13" id="KW-0539">Nucleus</keyword>
<evidence type="ECO:0000256" key="11">
    <source>
        <dbReference type="ARBA" id="ARBA00023204"/>
    </source>
</evidence>
<keyword evidence="6 13" id="KW-0548">Nucleotidyltransferase</keyword>
<dbReference type="InterPro" id="IPR025527">
    <property type="entry name" value="HUWE1/Rev1_UBM"/>
</dbReference>
<sequence>MGSRLEANSSAVRKRIEKHRFEDEGGDEYEPSKFGGFNEYFRRKKIKLQNLDAETRSSSANKAPIFRGVVAHVNGYTQPSLNDLHKLIVSYGGGFMQYLDGKTTVTHIIASNLTPKKKVEFSRYRIVKPAWVVDSIAAGKLLPWDAYRVVDEGIGQRVLGFENGHVISQVNTLPAGYRDQTDTSWYTGQVRNVADQLNSRNAELPDSSNQTPLVSSGDTELIEEPLDGKFEQGYDELDPVQRTAFSGEEDIDEDMYPEDFPAIDEPLLESQPENSGEQVIESSHRQRHDHRSGFLGEPRSPKEIAKVESGIDDFNLDARDAKERLNSADKLEDQVPLKTPLHIPKDDHGFNANEPLPSGENHPIMPAMPRPEHDLTSPSRVLGEAIGPTKPTPEEHNAMLLADPRVWKSTVVNPGFLKQYYEESRLHHLSAWKADLKSQLQKLAAEKTSSQTSKEKRTPGTRRYVLHVDFDSFFAAVSLRKYPQYIDKPVVVAHGGGPGSEIASCNYPARKFGVKNGMWMKHALKLCSNLKVLPYDFKAYEDTSRKFYDAIMETGGVVQSVSIDEALVDISIECIAAGVHESKGVHEGSIWREQAKADEIAQGLRDKIREDTGCAVSVGIGGNILLAKVALRKAKPAGQYHLKPEQILDFLGELAVQELPGVAYSIGGKLEEIGVKYVKDVRELSKERMTTILGPKTGEKIWDYSRGIDRTEVGEQVIRKSVSAEVNWGIRFVTQEQAEEFVQCLCEELHKRLITEQVKGKQLTMKIMRRAANAPLDPPKNLGHGKCDTFNKSLVLGVSTNDKDVLSREAISILRGFGFSPGELRGLGVQMQRLEPLKGTIENPHDSSQRRLQFNTSTELKRKPPLPRDDTIIDEIESPQKPKVVPGPHPAAVFSKDTSPSGKPRKPLNTLGTQFVLPTQVDPEVLAELPSDIRLKLFPKQSNLIPKESRASTPPARSRSGTPTLPPDAIPSHSQLDPETLEALPEDVRAEILAFYHKSPHKPSAQVAQALLPQSPRKIRTAKLPKKLTTPTKKRTGLLGRPSKHCTSSYSTLTQSNFVANSRPSTSSSKLSADETPADIPDDFLSALPEDIRREVLAQARRDRLQKKGGIDFTSSKRKRPPAPVKHPAGQRTLTLPPPPAKPTFTAQKFSKLPELREAISAWFEEFKEEGPYAEDVDALVRYLKKVVGEEGDMDKAVSVVRWLGWVVDEGIGDEGGGSWEEAVEKVRAGVQEAVVGRGLGRVEF</sequence>
<dbReference type="Gene3D" id="3.40.1170.60">
    <property type="match status" value="1"/>
</dbReference>
<dbReference type="Pfam" id="PF00817">
    <property type="entry name" value="IMS"/>
    <property type="match status" value="1"/>
</dbReference>
<dbReference type="Gene3D" id="3.30.70.270">
    <property type="match status" value="1"/>
</dbReference>
<evidence type="ECO:0000256" key="8">
    <source>
        <dbReference type="ARBA" id="ARBA00022763"/>
    </source>
</evidence>
<dbReference type="PANTHER" id="PTHR45990">
    <property type="entry name" value="DNA REPAIR PROTEIN REV1"/>
    <property type="match status" value="1"/>
</dbReference>
<dbReference type="Gene3D" id="1.20.58.1280">
    <property type="entry name" value="DNA repair protein Rev1, C-terminal domain"/>
    <property type="match status" value="1"/>
</dbReference>
<dbReference type="InterPro" id="IPR031991">
    <property type="entry name" value="Rev1_C"/>
</dbReference>
<dbReference type="InterPro" id="IPR038401">
    <property type="entry name" value="Rev1_C_sf"/>
</dbReference>
<dbReference type="Pfam" id="PF14377">
    <property type="entry name" value="UBM"/>
    <property type="match status" value="3"/>
</dbReference>
<feature type="domain" description="UmuC" evidence="16">
    <location>
        <begin position="465"/>
        <end position="663"/>
    </location>
</feature>
<dbReference type="Gene3D" id="3.30.1490.100">
    <property type="entry name" value="DNA polymerase, Y-family, little finger domain"/>
    <property type="match status" value="1"/>
</dbReference>
<dbReference type="PIRSF" id="PIRSF036573">
    <property type="entry name" value="REV1"/>
    <property type="match status" value="1"/>
</dbReference>
<keyword evidence="5 13" id="KW-0808">Transferase</keyword>
<evidence type="ECO:0000256" key="13">
    <source>
        <dbReference type="PIRNR" id="PIRNR036573"/>
    </source>
</evidence>
<accession>A0ABR4AGQ5</accession>
<feature type="region of interest" description="Disordered" evidence="14">
    <location>
        <begin position="839"/>
        <end position="911"/>
    </location>
</feature>
<feature type="region of interest" description="Disordered" evidence="14">
    <location>
        <begin position="266"/>
        <end position="303"/>
    </location>
</feature>
<dbReference type="Pfam" id="PF16727">
    <property type="entry name" value="REV1_C"/>
    <property type="match status" value="1"/>
</dbReference>
<dbReference type="Gene3D" id="6.10.250.1630">
    <property type="match status" value="2"/>
</dbReference>
<feature type="region of interest" description="Disordered" evidence="14">
    <location>
        <begin position="1032"/>
        <end position="1051"/>
    </location>
</feature>
<dbReference type="EC" id="2.7.7.-" evidence="13"/>
<evidence type="ECO:0000256" key="3">
    <source>
        <dbReference type="ARBA" id="ARBA00020399"/>
    </source>
</evidence>
<keyword evidence="11 13" id="KW-0234">DNA repair</keyword>
<evidence type="ECO:0000256" key="1">
    <source>
        <dbReference type="ARBA" id="ARBA00004123"/>
    </source>
</evidence>
<evidence type="ECO:0000256" key="6">
    <source>
        <dbReference type="ARBA" id="ARBA00022695"/>
    </source>
</evidence>
<feature type="compositionally biased region" description="Polar residues" evidence="14">
    <location>
        <begin position="271"/>
        <end position="281"/>
    </location>
</feature>
<dbReference type="SUPFAM" id="SSF56672">
    <property type="entry name" value="DNA/RNA polymerases"/>
    <property type="match status" value="1"/>
</dbReference>
<comment type="subcellular location">
    <subcellularLocation>
        <location evidence="1 13">Nucleus</location>
    </subcellularLocation>
</comment>
<name>A0ABR4AGQ5_9LECA</name>
<feature type="region of interest" description="Disordered" evidence="14">
    <location>
        <begin position="944"/>
        <end position="975"/>
    </location>
</feature>
<keyword evidence="4 13" id="KW-0237">DNA synthesis</keyword>
<evidence type="ECO:0000256" key="4">
    <source>
        <dbReference type="ARBA" id="ARBA00022634"/>
    </source>
</evidence>
<feature type="region of interest" description="Disordered" evidence="14">
    <location>
        <begin position="1103"/>
        <end position="1145"/>
    </location>
</feature>
<dbReference type="Gene3D" id="6.10.250.1490">
    <property type="match status" value="1"/>
</dbReference>
<protein>
    <recommendedName>
        <fullName evidence="3 13">DNA repair protein REV1</fullName>
        <ecNumber evidence="13">2.7.7.-</ecNumber>
    </recommendedName>
</protein>
<evidence type="ECO:0000256" key="14">
    <source>
        <dbReference type="SAM" id="MobiDB-lite"/>
    </source>
</evidence>
<comment type="similarity">
    <text evidence="2 13">Belongs to the DNA polymerase type-Y family.</text>
</comment>
<dbReference type="Proteomes" id="UP001590950">
    <property type="component" value="Unassembled WGS sequence"/>
</dbReference>
<feature type="compositionally biased region" description="Low complexity" evidence="14">
    <location>
        <begin position="951"/>
        <end position="960"/>
    </location>
</feature>
<dbReference type="InterPro" id="IPR043128">
    <property type="entry name" value="Rev_trsase/Diguanyl_cyclase"/>
</dbReference>
<reference evidence="17 18" key="1">
    <citation type="submission" date="2024-09" db="EMBL/GenBank/DDBJ databases">
        <title>Rethinking Asexuality: The Enigmatic Case of Functional Sexual Genes in Lepraria (Stereocaulaceae).</title>
        <authorList>
            <person name="Doellman M."/>
            <person name="Sun Y."/>
            <person name="Barcenas-Pena A."/>
            <person name="Lumbsch H.T."/>
            <person name="Grewe F."/>
        </authorList>
    </citation>
    <scope>NUCLEOTIDE SEQUENCE [LARGE SCALE GENOMIC DNA]</scope>
    <source>
        <strain evidence="17 18">Mercado 3170</strain>
    </source>
</reference>
<dbReference type="SUPFAM" id="SSF100879">
    <property type="entry name" value="Lesion bypass DNA polymerase (Y-family), little finger domain"/>
    <property type="match status" value="1"/>
</dbReference>
<dbReference type="SUPFAM" id="SSF52113">
    <property type="entry name" value="BRCT domain"/>
    <property type="match status" value="1"/>
</dbReference>
<dbReference type="InterPro" id="IPR017961">
    <property type="entry name" value="DNA_pol_Y-fam_little_finger"/>
</dbReference>
<comment type="caution">
    <text evidence="17">The sequence shown here is derived from an EMBL/GenBank/DDBJ whole genome shotgun (WGS) entry which is preliminary data.</text>
</comment>
<dbReference type="InterPro" id="IPR001126">
    <property type="entry name" value="UmuC"/>
</dbReference>
<dbReference type="InterPro" id="IPR012112">
    <property type="entry name" value="REV1"/>
</dbReference>
<evidence type="ECO:0000256" key="10">
    <source>
        <dbReference type="ARBA" id="ARBA00023125"/>
    </source>
</evidence>
<dbReference type="InterPro" id="IPR036775">
    <property type="entry name" value="DNA_pol_Y-fam_lit_finger_sf"/>
</dbReference>
<evidence type="ECO:0000259" key="15">
    <source>
        <dbReference type="PROSITE" id="PS50172"/>
    </source>
</evidence>
<evidence type="ECO:0000313" key="17">
    <source>
        <dbReference type="EMBL" id="KAL2044977.1"/>
    </source>
</evidence>
<comment type="function">
    <text evidence="13">Deoxycytidyl transferase involved in DNA repair. Transfers a dCMP residue from dCTP to the 3'-end of a DNA primer in a template-dependent reaction. May assist in the first step in the bypass of abasic lesions by the insertion of a nucleotide opposite the lesion. Required for normal induction of mutations by physical and chemical agents.</text>
</comment>
<dbReference type="PROSITE" id="PS50173">
    <property type="entry name" value="UMUC"/>
    <property type="match status" value="1"/>
</dbReference>
<feature type="region of interest" description="Disordered" evidence="14">
    <location>
        <begin position="1057"/>
        <end position="1077"/>
    </location>
</feature>